<accession>K9FBH5</accession>
<name>K9FBH5_PEND2</name>
<gene>
    <name evidence="1" type="ORF">PDIG_76430</name>
</gene>
<reference evidence="2" key="1">
    <citation type="journal article" date="2012" name="BMC Genomics">
        <title>Genome sequence of the necrotrophic fungus Penicillium digitatum, the main postharvest pathogen of citrus.</title>
        <authorList>
            <person name="Marcet-Houben M."/>
            <person name="Ballester A.-R."/>
            <person name="de la Fuente B."/>
            <person name="Harries E."/>
            <person name="Marcos J.F."/>
            <person name="Gonzalez-Candelas L."/>
            <person name="Gabaldon T."/>
        </authorList>
    </citation>
    <scope>NUCLEOTIDE SEQUENCE [LARGE SCALE GENOMIC DNA]</scope>
    <source>
        <strain evidence="2">PHI26 / CECT 20796</strain>
    </source>
</reference>
<comment type="caution">
    <text evidence="1">The sequence shown here is derived from an EMBL/GenBank/DDBJ whole genome shotgun (WGS) entry which is preliminary data.</text>
</comment>
<organism evidence="1 2">
    <name type="scientific">Penicillium digitatum (strain PHI26 / CECT 20796)</name>
    <name type="common">Green mold</name>
    <dbReference type="NCBI Taxonomy" id="1170229"/>
    <lineage>
        <taxon>Eukaryota</taxon>
        <taxon>Fungi</taxon>
        <taxon>Dikarya</taxon>
        <taxon>Ascomycota</taxon>
        <taxon>Pezizomycotina</taxon>
        <taxon>Eurotiomycetes</taxon>
        <taxon>Eurotiomycetidae</taxon>
        <taxon>Eurotiales</taxon>
        <taxon>Aspergillaceae</taxon>
        <taxon>Penicillium</taxon>
    </lineage>
</organism>
<protein>
    <submittedName>
        <fullName evidence="1">Uncharacterized protein</fullName>
    </submittedName>
</protein>
<sequence>MWPARRERGLSRQPSLVGALPSTYVFLNRGAYGLPIEETGRFEALIRDWIHRIEEWARIARAHKGLARGVVKKKLGETHVQHKGGSEKYGQAFPTKPTRLLNLLYYMV</sequence>
<dbReference type="STRING" id="1170229.K9FBH5"/>
<dbReference type="HOGENOM" id="CLU_2197817_0_0_1"/>
<dbReference type="Proteomes" id="UP000009882">
    <property type="component" value="Unassembled WGS sequence"/>
</dbReference>
<dbReference type="OrthoDB" id="6431331at2759"/>
<dbReference type="InParanoid" id="K9FBH5"/>
<evidence type="ECO:0000313" key="2">
    <source>
        <dbReference type="Proteomes" id="UP000009882"/>
    </source>
</evidence>
<evidence type="ECO:0000313" key="1">
    <source>
        <dbReference type="EMBL" id="EKV06760.1"/>
    </source>
</evidence>
<keyword evidence="2" id="KW-1185">Reference proteome</keyword>
<proteinExistence type="predicted"/>
<dbReference type="AlphaFoldDB" id="K9FBH5"/>
<dbReference type="EMBL" id="AKCT01000272">
    <property type="protein sequence ID" value="EKV06760.1"/>
    <property type="molecule type" value="Genomic_DNA"/>
</dbReference>